<dbReference type="Proteomes" id="UP000236333">
    <property type="component" value="Unassembled WGS sequence"/>
</dbReference>
<evidence type="ECO:0000313" key="1">
    <source>
        <dbReference type="EMBL" id="PNG99727.1"/>
    </source>
</evidence>
<sequence>MAAAAGSSLEEGLGRFRELIDAATRNDPRSDEPVNRRARGAGRLLRVALIGRLLPLGGFAAQPALVGAALVNCLGCFSTIRRQHPPSADWAKPLLQHGIVPAAAGLLKHVLRAHRQSPGDFGIIAGMLAVVCGAPSALVEGSTADQLYAALTAVQELTATFDAAATAFAAGITIAGGASAVATFRAAACGLWGQLAAPATLQALADAVRWVEAEAWPAEHAMAAAMAGAGGPAQQAPAVGQGPAETSQDVQRQGRALGVLASAACVVRGMVSRSDSLLLPAEGAGAASAGSVPAAAAARQRSLLVALRDSGVLSALSAAVLSAPPCPNVAAGAKALEEATAAMTIAQYDVFSTLWSLSRIIAPGLGLSTATELLAAPDVQPLCWAALEQLAAAAPAAAAGSSSSSRTGAPGGGCGARGAGGEAGSRWLLLLQPHVIQPHSDLGGQLVFGYASMMGAALDAPAKWLRGSQQPPGGTRCADTAASLAAAKRLLPPPRRLAVLAASCARTVCAEVEAELRALSAGAAASTGAGGGSTRVRHACSSVVEQLVNLALILDTVAADESLPDLLETCGWALRAQVAAMAEGGSGAAFREGEEGHMSPAARAAQVVTALAFKLQ</sequence>
<feature type="non-terminal residue" evidence="1">
    <location>
        <position position="616"/>
    </location>
</feature>
<gene>
    <name evidence="1" type="ORF">TSOC_014490</name>
</gene>
<dbReference type="EMBL" id="PGGS01002243">
    <property type="protein sequence ID" value="PNG99727.1"/>
    <property type="molecule type" value="Genomic_DNA"/>
</dbReference>
<accession>A0A2J7ZHJ6</accession>
<dbReference type="AlphaFoldDB" id="A0A2J7ZHJ6"/>
<keyword evidence="2" id="KW-1185">Reference proteome</keyword>
<organism evidence="1 2">
    <name type="scientific">Tetrabaena socialis</name>
    <dbReference type="NCBI Taxonomy" id="47790"/>
    <lineage>
        <taxon>Eukaryota</taxon>
        <taxon>Viridiplantae</taxon>
        <taxon>Chlorophyta</taxon>
        <taxon>core chlorophytes</taxon>
        <taxon>Chlorophyceae</taxon>
        <taxon>CS clade</taxon>
        <taxon>Chlamydomonadales</taxon>
        <taxon>Tetrabaenaceae</taxon>
        <taxon>Tetrabaena</taxon>
    </lineage>
</organism>
<comment type="caution">
    <text evidence="1">The sequence shown here is derived from an EMBL/GenBank/DDBJ whole genome shotgun (WGS) entry which is preliminary data.</text>
</comment>
<evidence type="ECO:0000313" key="2">
    <source>
        <dbReference type="Proteomes" id="UP000236333"/>
    </source>
</evidence>
<name>A0A2J7ZHJ6_9CHLO</name>
<proteinExistence type="predicted"/>
<reference evidence="1 2" key="1">
    <citation type="journal article" date="2017" name="Mol. Biol. Evol.">
        <title>The 4-celled Tetrabaena socialis nuclear genome reveals the essential components for genetic control of cell number at the origin of multicellularity in the volvocine lineage.</title>
        <authorList>
            <person name="Featherston J."/>
            <person name="Arakaki Y."/>
            <person name="Hanschen E.R."/>
            <person name="Ferris P.J."/>
            <person name="Michod R.E."/>
            <person name="Olson B.J.S.C."/>
            <person name="Nozaki H."/>
            <person name="Durand P.M."/>
        </authorList>
    </citation>
    <scope>NUCLEOTIDE SEQUENCE [LARGE SCALE GENOMIC DNA]</scope>
    <source>
        <strain evidence="1 2">NIES-571</strain>
    </source>
</reference>
<protein>
    <submittedName>
        <fullName evidence="1">Uncharacterized protein</fullName>
    </submittedName>
</protein>